<evidence type="ECO:0000256" key="6">
    <source>
        <dbReference type="ARBA" id="ARBA00023136"/>
    </source>
</evidence>
<evidence type="ECO:0000256" key="4">
    <source>
        <dbReference type="ARBA" id="ARBA00022729"/>
    </source>
</evidence>
<evidence type="ECO:0000256" key="3">
    <source>
        <dbReference type="ARBA" id="ARBA00022692"/>
    </source>
</evidence>
<evidence type="ECO:0000256" key="9">
    <source>
        <dbReference type="SAM" id="Phobius"/>
    </source>
</evidence>
<evidence type="ECO:0000313" key="10">
    <source>
        <dbReference type="EMBL" id="CAH3126522.1"/>
    </source>
</evidence>
<dbReference type="Pfam" id="PF13965">
    <property type="entry name" value="SID-1_RNA_chan"/>
    <property type="match status" value="1"/>
</dbReference>
<keyword evidence="4" id="KW-0732">Signal</keyword>
<dbReference type="InterPro" id="IPR025958">
    <property type="entry name" value="SID1_TM_fam"/>
</dbReference>
<evidence type="ECO:0000256" key="7">
    <source>
        <dbReference type="ARBA" id="ARBA00023180"/>
    </source>
</evidence>
<keyword evidence="3 9" id="KW-0812">Transmembrane</keyword>
<keyword evidence="11" id="KW-1185">Reference proteome</keyword>
<comment type="subcellular location">
    <subcellularLocation>
        <location evidence="1">Membrane</location>
        <topology evidence="1">Multi-pass membrane protein</topology>
    </subcellularLocation>
</comment>
<dbReference type="Proteomes" id="UP001159405">
    <property type="component" value="Unassembled WGS sequence"/>
</dbReference>
<organism evidence="10 11">
    <name type="scientific">Porites lobata</name>
    <dbReference type="NCBI Taxonomy" id="104759"/>
    <lineage>
        <taxon>Eukaryota</taxon>
        <taxon>Metazoa</taxon>
        <taxon>Cnidaria</taxon>
        <taxon>Anthozoa</taxon>
        <taxon>Hexacorallia</taxon>
        <taxon>Scleractinia</taxon>
        <taxon>Fungiina</taxon>
        <taxon>Poritidae</taxon>
        <taxon>Porites</taxon>
    </lineage>
</organism>
<keyword evidence="5 9" id="KW-1133">Transmembrane helix</keyword>
<name>A0ABN8NY36_9CNID</name>
<feature type="transmembrane region" description="Helical" evidence="9">
    <location>
        <begin position="586"/>
        <end position="603"/>
    </location>
</feature>
<keyword evidence="6 9" id="KW-0472">Membrane</keyword>
<dbReference type="EMBL" id="CALNXK010000042">
    <property type="protein sequence ID" value="CAH3126522.1"/>
    <property type="molecule type" value="Genomic_DNA"/>
</dbReference>
<comment type="caution">
    <text evidence="10">The sequence shown here is derived from an EMBL/GenBank/DDBJ whole genome shotgun (WGS) entry which is preliminary data.</text>
</comment>
<evidence type="ECO:0000256" key="5">
    <source>
        <dbReference type="ARBA" id="ARBA00022989"/>
    </source>
</evidence>
<accession>A0ABN8NY36</accession>
<comment type="similarity">
    <text evidence="2">Belongs to the SID1 family.</text>
</comment>
<evidence type="ECO:0000313" key="11">
    <source>
        <dbReference type="Proteomes" id="UP001159405"/>
    </source>
</evidence>
<dbReference type="PANTHER" id="PTHR12185:SF14">
    <property type="entry name" value="CHOLESTEROL UPTAKE PROTEIN 1"/>
    <property type="match status" value="1"/>
</dbReference>
<proteinExistence type="inferred from homology"/>
<feature type="transmembrane region" description="Helical" evidence="9">
    <location>
        <begin position="640"/>
        <end position="663"/>
    </location>
</feature>
<feature type="transmembrane region" description="Helical" evidence="9">
    <location>
        <begin position="407"/>
        <end position="428"/>
    </location>
</feature>
<feature type="transmembrane region" description="Helical" evidence="9">
    <location>
        <begin position="482"/>
        <end position="499"/>
    </location>
</feature>
<feature type="transmembrane region" description="Helical" evidence="9">
    <location>
        <begin position="353"/>
        <end position="373"/>
    </location>
</feature>
<protein>
    <recommendedName>
        <fullName evidence="12">SID1 transmembrane family member 1</fullName>
    </recommendedName>
</protein>
<gene>
    <name evidence="10" type="ORF">PLOB_00032491</name>
</gene>
<feature type="region of interest" description="Disordered" evidence="8">
    <location>
        <begin position="242"/>
        <end position="286"/>
    </location>
</feature>
<keyword evidence="7" id="KW-0325">Glycoprotein</keyword>
<reference evidence="10 11" key="1">
    <citation type="submission" date="2022-05" db="EMBL/GenBank/DDBJ databases">
        <authorList>
            <consortium name="Genoscope - CEA"/>
            <person name="William W."/>
        </authorList>
    </citation>
    <scope>NUCLEOTIDE SEQUENCE [LARGE SCALE GENOMIC DNA]</scope>
</reference>
<evidence type="ECO:0000256" key="8">
    <source>
        <dbReference type="SAM" id="MobiDB-lite"/>
    </source>
</evidence>
<evidence type="ECO:0000256" key="1">
    <source>
        <dbReference type="ARBA" id="ARBA00004141"/>
    </source>
</evidence>
<feature type="transmembrane region" description="Helical" evidence="9">
    <location>
        <begin position="449"/>
        <end position="470"/>
    </location>
</feature>
<feature type="transmembrane region" description="Helical" evidence="9">
    <location>
        <begin position="696"/>
        <end position="715"/>
    </location>
</feature>
<evidence type="ECO:0008006" key="12">
    <source>
        <dbReference type="Google" id="ProtNLM"/>
    </source>
</evidence>
<evidence type="ECO:0000256" key="2">
    <source>
        <dbReference type="ARBA" id="ARBA00006618"/>
    </source>
</evidence>
<feature type="transmembrane region" description="Helical" evidence="9">
    <location>
        <begin position="511"/>
        <end position="531"/>
    </location>
</feature>
<feature type="transmembrane region" description="Helical" evidence="9">
    <location>
        <begin position="609"/>
        <end position="628"/>
    </location>
</feature>
<feature type="transmembrane region" description="Helical" evidence="9">
    <location>
        <begin position="204"/>
        <end position="226"/>
    </location>
</feature>
<dbReference type="PANTHER" id="PTHR12185">
    <property type="entry name" value="SID1 TRANSMEMBRANE FAMILY MEMEBER"/>
    <property type="match status" value="1"/>
</dbReference>
<feature type="compositionally biased region" description="Low complexity" evidence="8">
    <location>
        <begin position="242"/>
        <end position="259"/>
    </location>
</feature>
<sequence>MRIIFSSTGFLHASVYGTDEPHVLGNLDVWKSDGHWASLTICPSRDDKIGREKHLLLSGTPNLGFKVQLESSVERIMLNDPVKFDLGPQESNKVFQFIPEGDISDMQLDVTVNSESDDVPAYLKVSRDCEDVNENVDVVDYKGESIRLSFAEKGRITLSKVSIPPLTDSESTWFIGISIKNATGETKEDATKNVTLTLKSSFDYSYFCPIFVWVTLSAVLGSLVAYGGFHCFPITYTATESQSDQDVDSSTTDTDPLSSRGENIQLLDSLPHPPQSSSTAENKGPNYGATAVSVEVKTPTQDDERAELLQNTQESFRQASQTGNSYTHPREVRIMGRCYEVVKNWFKRGPKTYSYITGIVGCVLMIGAGQFVFANWRLMIEEGDKDTCFYNDFCYRVSPWDDIPMNLMISNLAYMIHGLILAISVMLMESKLFSHHRNRNSLPPRYAFSMGYAFAWALFFEGCFSFVYHLCPSKLTFQFDTGFMFVIVGLVVVLLYNGIEMKENEGERGFVDAANFFLYFLVPLYIFNYFGTLNHSETGLFNISTFFAFVIIWWIAISIWTGWKLFPDGSFTLTYIWDKKNRCKCGWFFLGFVAPLIFCESFLNNIPQAFLFTCIAESFIVIIGNVMCKWEKIKSTGTNCVKCFQVFYCLCTIILWILAGYVFDKKPTTDKALTPEKSRDYNQDCIFLKFYDYHDLWHIFSSHALLMTAYLVMFISQKRG</sequence>
<feature type="transmembrane region" description="Helical" evidence="9">
    <location>
        <begin position="543"/>
        <end position="566"/>
    </location>
</feature>